<reference evidence="2 3" key="1">
    <citation type="submission" date="2021-06" db="EMBL/GenBank/DDBJ databases">
        <authorList>
            <person name="Palmer J.M."/>
        </authorList>
    </citation>
    <scope>NUCLEOTIDE SEQUENCE [LARGE SCALE GENOMIC DNA]</scope>
    <source>
        <strain evidence="2 3">GA_2019</strain>
        <tissue evidence="2">Muscle</tissue>
    </source>
</reference>
<keyword evidence="3" id="KW-1185">Reference proteome</keyword>
<accession>A0ABV0Q098</accession>
<dbReference type="InterPro" id="IPR013783">
    <property type="entry name" value="Ig-like_fold"/>
</dbReference>
<dbReference type="InterPro" id="IPR003961">
    <property type="entry name" value="FN3_dom"/>
</dbReference>
<dbReference type="EMBL" id="JAHRIO010091860">
    <property type="protein sequence ID" value="MEQ2188976.1"/>
    <property type="molecule type" value="Genomic_DNA"/>
</dbReference>
<evidence type="ECO:0000313" key="2">
    <source>
        <dbReference type="EMBL" id="MEQ2188976.1"/>
    </source>
</evidence>
<evidence type="ECO:0000259" key="1">
    <source>
        <dbReference type="Pfam" id="PF00041"/>
    </source>
</evidence>
<dbReference type="SUPFAM" id="SSF49265">
    <property type="entry name" value="Fibronectin type III"/>
    <property type="match status" value="1"/>
</dbReference>
<dbReference type="Pfam" id="PF00041">
    <property type="entry name" value="fn3"/>
    <property type="match status" value="1"/>
</dbReference>
<protein>
    <recommendedName>
        <fullName evidence="1">Fibronectin type-III domain-containing protein</fullName>
    </recommendedName>
</protein>
<organism evidence="2 3">
    <name type="scientific">Goodea atripinnis</name>
    <dbReference type="NCBI Taxonomy" id="208336"/>
    <lineage>
        <taxon>Eukaryota</taxon>
        <taxon>Metazoa</taxon>
        <taxon>Chordata</taxon>
        <taxon>Craniata</taxon>
        <taxon>Vertebrata</taxon>
        <taxon>Euteleostomi</taxon>
        <taxon>Actinopterygii</taxon>
        <taxon>Neopterygii</taxon>
        <taxon>Teleostei</taxon>
        <taxon>Neoteleostei</taxon>
        <taxon>Acanthomorphata</taxon>
        <taxon>Ovalentaria</taxon>
        <taxon>Atherinomorphae</taxon>
        <taxon>Cyprinodontiformes</taxon>
        <taxon>Goodeidae</taxon>
        <taxon>Goodea</taxon>
    </lineage>
</organism>
<dbReference type="InterPro" id="IPR036116">
    <property type="entry name" value="FN3_sf"/>
</dbReference>
<proteinExistence type="predicted"/>
<comment type="caution">
    <text evidence="2">The sequence shown here is derived from an EMBL/GenBank/DDBJ whole genome shotgun (WGS) entry which is preliminary data.</text>
</comment>
<dbReference type="Proteomes" id="UP001476798">
    <property type="component" value="Unassembled WGS sequence"/>
</dbReference>
<sequence length="93" mass="10188">PPSLTARCSYWASGYGTGISWDTPGGVWTAVEVHINGKSFLVDRKESQLTVKGLQPARRYEVSLISKLVTEFGNRSSEPSVIICSTDNRGNEK</sequence>
<name>A0ABV0Q098_9TELE</name>
<feature type="non-terminal residue" evidence="2">
    <location>
        <position position="1"/>
    </location>
</feature>
<evidence type="ECO:0000313" key="3">
    <source>
        <dbReference type="Proteomes" id="UP001476798"/>
    </source>
</evidence>
<feature type="domain" description="Fibronectin type-III" evidence="1">
    <location>
        <begin position="14"/>
        <end position="80"/>
    </location>
</feature>
<gene>
    <name evidence="2" type="ORF">GOODEAATRI_020402</name>
</gene>
<dbReference type="Gene3D" id="2.60.40.10">
    <property type="entry name" value="Immunoglobulins"/>
    <property type="match status" value="1"/>
</dbReference>